<keyword evidence="1" id="KW-0472">Membrane</keyword>
<evidence type="ECO:0000313" key="2">
    <source>
        <dbReference type="EMBL" id="SFK33069.1"/>
    </source>
</evidence>
<proteinExistence type="predicted"/>
<keyword evidence="1" id="KW-0812">Transmembrane</keyword>
<dbReference type="InterPro" id="IPR032314">
    <property type="entry name" value="DUF4845"/>
</dbReference>
<sequence length="125" mass="13890">MDLYGYRYKQLGLSLSGLLMWSVVLVLFALLGMKVAPVYIENAAIKQNLVAIANDSSLQNVHHSQLRLAFSKRAQIDNITSVTAKDINITRNRNRNEIVLSVDYSAKIPLAANISLLIDFNAQSN</sequence>
<keyword evidence="3" id="KW-1185">Reference proteome</keyword>
<name>A0A1I3YNZ2_9PROT</name>
<evidence type="ECO:0000256" key="1">
    <source>
        <dbReference type="SAM" id="Phobius"/>
    </source>
</evidence>
<dbReference type="AlphaFoldDB" id="A0A1I3YNZ2"/>
<organism evidence="2 3">
    <name type="scientific">Nitrosomonas aestuarii</name>
    <dbReference type="NCBI Taxonomy" id="52441"/>
    <lineage>
        <taxon>Bacteria</taxon>
        <taxon>Pseudomonadati</taxon>
        <taxon>Pseudomonadota</taxon>
        <taxon>Betaproteobacteria</taxon>
        <taxon>Nitrosomonadales</taxon>
        <taxon>Nitrosomonadaceae</taxon>
        <taxon>Nitrosomonas</taxon>
    </lineage>
</organism>
<reference evidence="3" key="1">
    <citation type="submission" date="2016-10" db="EMBL/GenBank/DDBJ databases">
        <authorList>
            <person name="Varghese N."/>
            <person name="Submissions S."/>
        </authorList>
    </citation>
    <scope>NUCLEOTIDE SEQUENCE [LARGE SCALE GENOMIC DNA]</scope>
    <source>
        <strain evidence="3">Nm69</strain>
    </source>
</reference>
<evidence type="ECO:0000313" key="3">
    <source>
        <dbReference type="Proteomes" id="UP000199533"/>
    </source>
</evidence>
<dbReference type="OrthoDB" id="9133279at2"/>
<dbReference type="Proteomes" id="UP000199533">
    <property type="component" value="Unassembled WGS sequence"/>
</dbReference>
<keyword evidence="1" id="KW-1133">Transmembrane helix</keyword>
<dbReference type="STRING" id="52441.SAMN05216302_100466"/>
<protein>
    <recommendedName>
        <fullName evidence="4">DUF4845 domain-containing protein</fullName>
    </recommendedName>
</protein>
<gene>
    <name evidence="2" type="ORF">SAMN05216302_100466</name>
</gene>
<evidence type="ECO:0008006" key="4">
    <source>
        <dbReference type="Google" id="ProtNLM"/>
    </source>
</evidence>
<dbReference type="Pfam" id="PF16137">
    <property type="entry name" value="DUF4845"/>
    <property type="match status" value="1"/>
</dbReference>
<accession>A0A1I3YNZ2</accession>
<dbReference type="EMBL" id="FOSP01000004">
    <property type="protein sequence ID" value="SFK33069.1"/>
    <property type="molecule type" value="Genomic_DNA"/>
</dbReference>
<feature type="transmembrane region" description="Helical" evidence="1">
    <location>
        <begin position="12"/>
        <end position="31"/>
    </location>
</feature>